<evidence type="ECO:0000313" key="3">
    <source>
        <dbReference type="EMBL" id="GGF63171.1"/>
    </source>
</evidence>
<dbReference type="InterPro" id="IPR003423">
    <property type="entry name" value="OMP_efflux"/>
</dbReference>
<dbReference type="NCBIfam" id="TIGR01845">
    <property type="entry name" value="outer_NodT"/>
    <property type="match status" value="1"/>
</dbReference>
<comment type="caution">
    <text evidence="3">The sequence shown here is derived from an EMBL/GenBank/DDBJ whole genome shotgun (WGS) entry which is preliminary data.</text>
</comment>
<organism evidence="3 4">
    <name type="scientific">Terasakiella brassicae</name>
    <dbReference type="NCBI Taxonomy" id="1634917"/>
    <lineage>
        <taxon>Bacteria</taxon>
        <taxon>Pseudomonadati</taxon>
        <taxon>Pseudomonadota</taxon>
        <taxon>Alphaproteobacteria</taxon>
        <taxon>Rhodospirillales</taxon>
        <taxon>Terasakiellaceae</taxon>
        <taxon>Terasakiella</taxon>
    </lineage>
</organism>
<dbReference type="PANTHER" id="PTHR30203:SF23">
    <property type="entry name" value="OUTER MEMBRANE EFFLUX PROTEIN"/>
    <property type="match status" value="1"/>
</dbReference>
<dbReference type="PANTHER" id="PTHR30203">
    <property type="entry name" value="OUTER MEMBRANE CATION EFFLUX PROTEIN"/>
    <property type="match status" value="1"/>
</dbReference>
<dbReference type="EMBL" id="BMHV01000010">
    <property type="protein sequence ID" value="GGF63171.1"/>
    <property type="molecule type" value="Genomic_DNA"/>
</dbReference>
<keyword evidence="2" id="KW-0449">Lipoprotein</keyword>
<comment type="similarity">
    <text evidence="1 2">Belongs to the outer membrane factor (OMF) (TC 1.B.17) family.</text>
</comment>
<keyword evidence="2" id="KW-0812">Transmembrane</keyword>
<dbReference type="InterPro" id="IPR010131">
    <property type="entry name" value="MdtP/NodT-like"/>
</dbReference>
<name>A0A917BY80_9PROT</name>
<keyword evidence="4" id="KW-1185">Reference proteome</keyword>
<dbReference type="AlphaFoldDB" id="A0A917BY80"/>
<proteinExistence type="inferred from homology"/>
<dbReference type="Gene3D" id="1.20.1600.10">
    <property type="entry name" value="Outer membrane efflux proteins (OEP)"/>
    <property type="match status" value="1"/>
</dbReference>
<gene>
    <name evidence="3" type="ORF">GCM10011332_16370</name>
</gene>
<feature type="chain" id="PRO_5038164664" evidence="2">
    <location>
        <begin position="21"/>
        <end position="464"/>
    </location>
</feature>
<evidence type="ECO:0000256" key="2">
    <source>
        <dbReference type="RuleBase" id="RU362097"/>
    </source>
</evidence>
<reference evidence="3" key="1">
    <citation type="journal article" date="2014" name="Int. J. Syst. Evol. Microbiol.">
        <title>Complete genome sequence of Corynebacterium casei LMG S-19264T (=DSM 44701T), isolated from a smear-ripened cheese.</title>
        <authorList>
            <consortium name="US DOE Joint Genome Institute (JGI-PGF)"/>
            <person name="Walter F."/>
            <person name="Albersmeier A."/>
            <person name="Kalinowski J."/>
            <person name="Ruckert C."/>
        </authorList>
    </citation>
    <scope>NUCLEOTIDE SEQUENCE</scope>
    <source>
        <strain evidence="3">CGMCC 1.15254</strain>
    </source>
</reference>
<dbReference type="Gene3D" id="2.20.200.10">
    <property type="entry name" value="Outer membrane efflux proteins (OEP)"/>
    <property type="match status" value="1"/>
</dbReference>
<reference evidence="3" key="2">
    <citation type="submission" date="2020-09" db="EMBL/GenBank/DDBJ databases">
        <authorList>
            <person name="Sun Q."/>
            <person name="Zhou Y."/>
        </authorList>
    </citation>
    <scope>NUCLEOTIDE SEQUENCE</scope>
    <source>
        <strain evidence="3">CGMCC 1.15254</strain>
    </source>
</reference>
<comment type="subcellular location">
    <subcellularLocation>
        <location evidence="2">Cell membrane</location>
        <topology evidence="2">Lipid-anchor</topology>
    </subcellularLocation>
</comment>
<evidence type="ECO:0000256" key="1">
    <source>
        <dbReference type="ARBA" id="ARBA00007613"/>
    </source>
</evidence>
<dbReference type="GO" id="GO:0005886">
    <property type="term" value="C:plasma membrane"/>
    <property type="evidence" value="ECO:0007669"/>
    <property type="project" value="UniProtKB-SubCell"/>
</dbReference>
<keyword evidence="2" id="KW-1134">Transmembrane beta strand</keyword>
<dbReference type="Proteomes" id="UP000632498">
    <property type="component" value="Unassembled WGS sequence"/>
</dbReference>
<protein>
    <submittedName>
        <fullName evidence="3">RND transporter</fullName>
    </submittedName>
</protein>
<keyword evidence="2" id="KW-0732">Signal</keyword>
<keyword evidence="2" id="KW-0564">Palmitate</keyword>
<sequence length="464" mass="51394">MTSLKTFLLLSGCLALSACNADLNRLITRDAIEAPANWQEAVQVDPIDENWIDSFQSTELSSLIDRALQHNIELKQLAYDVQIKEQQLISAQSSFFPTLDFSFSQKRSGLTEGGSATNAASIGLDLAYELDVWGKMSDSEREAKLALMSSQATFKQARQQLAADVATAWLDIIEAKKLLSLYLQRFANAQDNHTIIESGYEKGLNEALDVYLVRNELDAEQATIEQQKTAITTAIRTLERYLGEYPKGLRAINDDLPVLNSPMRTGLPKDLIERKASLNASWRDLLSANAALAYAHKSRLPSLKFTADIKDSATLANRLFSGAPFAWSLLGSLTAPIFDAGKLASAEEVARLELRQAEAQYLSDVFEAYKEVENAISEELSLKKRFESTKFAAENAKIAADLSFQQYQRGLVEYTTVLESQTRYYDAEVNAIKIQSQLAANRIQLHLALGGDFAPAETAVEEAR</sequence>
<dbReference type="Pfam" id="PF02321">
    <property type="entry name" value="OEP"/>
    <property type="match status" value="2"/>
</dbReference>
<dbReference type="GO" id="GO:0015562">
    <property type="term" value="F:efflux transmembrane transporter activity"/>
    <property type="evidence" value="ECO:0007669"/>
    <property type="project" value="InterPro"/>
</dbReference>
<keyword evidence="2" id="KW-0472">Membrane</keyword>
<feature type="signal peptide" evidence="2">
    <location>
        <begin position="1"/>
        <end position="20"/>
    </location>
</feature>
<evidence type="ECO:0000313" key="4">
    <source>
        <dbReference type="Proteomes" id="UP000632498"/>
    </source>
</evidence>
<dbReference type="RefSeq" id="WP_188663730.1">
    <property type="nucleotide sequence ID" value="NZ_BMHV01000010.1"/>
</dbReference>
<dbReference type="SUPFAM" id="SSF56954">
    <property type="entry name" value="Outer membrane efflux proteins (OEP)"/>
    <property type="match status" value="1"/>
</dbReference>
<dbReference type="PROSITE" id="PS51257">
    <property type="entry name" value="PROKAR_LIPOPROTEIN"/>
    <property type="match status" value="1"/>
</dbReference>
<accession>A0A917BY80</accession>